<dbReference type="GO" id="GO:0005886">
    <property type="term" value="C:plasma membrane"/>
    <property type="evidence" value="ECO:0007669"/>
    <property type="project" value="TreeGrafter"/>
</dbReference>
<accession>A0AAV2RT50</accession>
<evidence type="ECO:0000256" key="1">
    <source>
        <dbReference type="ARBA" id="ARBA00004141"/>
    </source>
</evidence>
<dbReference type="Proteomes" id="UP001497623">
    <property type="component" value="Unassembled WGS sequence"/>
</dbReference>
<evidence type="ECO:0000313" key="8">
    <source>
        <dbReference type="Proteomes" id="UP001497623"/>
    </source>
</evidence>
<organism evidence="7 8">
    <name type="scientific">Meganyctiphanes norvegica</name>
    <name type="common">Northern krill</name>
    <name type="synonym">Thysanopoda norvegica</name>
    <dbReference type="NCBI Taxonomy" id="48144"/>
    <lineage>
        <taxon>Eukaryota</taxon>
        <taxon>Metazoa</taxon>
        <taxon>Ecdysozoa</taxon>
        <taxon>Arthropoda</taxon>
        <taxon>Crustacea</taxon>
        <taxon>Multicrustacea</taxon>
        <taxon>Malacostraca</taxon>
        <taxon>Eumalacostraca</taxon>
        <taxon>Eucarida</taxon>
        <taxon>Euphausiacea</taxon>
        <taxon>Euphausiidae</taxon>
        <taxon>Meganyctiphanes</taxon>
    </lineage>
</organism>
<dbReference type="PIRSF" id="PIRSF002419">
    <property type="entry name" value="Tetraspanin"/>
    <property type="match status" value="1"/>
</dbReference>
<name>A0AAV2RT50_MEGNR</name>
<dbReference type="PANTHER" id="PTHR19282:SF551">
    <property type="entry name" value="RE08073P-RELATED"/>
    <property type="match status" value="1"/>
</dbReference>
<keyword evidence="5 6" id="KW-0472">Membrane</keyword>
<proteinExistence type="inferred from homology"/>
<dbReference type="SUPFAM" id="SSF48652">
    <property type="entry name" value="Tetraspanin"/>
    <property type="match status" value="1"/>
</dbReference>
<keyword evidence="8" id="KW-1185">Reference proteome</keyword>
<dbReference type="InterPro" id="IPR018499">
    <property type="entry name" value="Tetraspanin/Peripherin"/>
</dbReference>
<feature type="transmembrane region" description="Helical" evidence="6">
    <location>
        <begin position="233"/>
        <end position="258"/>
    </location>
</feature>
<dbReference type="PANTHER" id="PTHR19282">
    <property type="entry name" value="TETRASPANIN"/>
    <property type="match status" value="1"/>
</dbReference>
<evidence type="ECO:0000256" key="5">
    <source>
        <dbReference type="ARBA" id="ARBA00023136"/>
    </source>
</evidence>
<feature type="transmembrane region" description="Helical" evidence="6">
    <location>
        <begin position="51"/>
        <end position="77"/>
    </location>
</feature>
<dbReference type="PRINTS" id="PR00259">
    <property type="entry name" value="TMFOUR"/>
</dbReference>
<comment type="caution">
    <text evidence="7">The sequence shown here is derived from an EMBL/GenBank/DDBJ whole genome shotgun (WGS) entry which is preliminary data.</text>
</comment>
<keyword evidence="3 6" id="KW-0812">Transmembrane</keyword>
<reference evidence="7 8" key="1">
    <citation type="submission" date="2024-05" db="EMBL/GenBank/DDBJ databases">
        <authorList>
            <person name="Wallberg A."/>
        </authorList>
    </citation>
    <scope>NUCLEOTIDE SEQUENCE [LARGE SCALE GENOMIC DNA]</scope>
</reference>
<dbReference type="InterPro" id="IPR008952">
    <property type="entry name" value="Tetraspanin_EC2_sf"/>
</dbReference>
<evidence type="ECO:0000256" key="2">
    <source>
        <dbReference type="ARBA" id="ARBA00006840"/>
    </source>
</evidence>
<protein>
    <recommendedName>
        <fullName evidence="6">Tetraspanin</fullName>
    </recommendedName>
</protein>
<dbReference type="AlphaFoldDB" id="A0AAV2RT50"/>
<evidence type="ECO:0000256" key="4">
    <source>
        <dbReference type="ARBA" id="ARBA00022989"/>
    </source>
</evidence>
<dbReference type="EMBL" id="CAXKWB010029799">
    <property type="protein sequence ID" value="CAL4136460.1"/>
    <property type="molecule type" value="Genomic_DNA"/>
</dbReference>
<feature type="transmembrane region" description="Helical" evidence="6">
    <location>
        <begin position="84"/>
        <end position="107"/>
    </location>
</feature>
<comment type="subcellular location">
    <subcellularLocation>
        <location evidence="1 6">Membrane</location>
        <topology evidence="1 6">Multi-pass membrane protein</topology>
    </subcellularLocation>
</comment>
<dbReference type="Pfam" id="PF00335">
    <property type="entry name" value="Tetraspanin"/>
    <property type="match status" value="1"/>
</dbReference>
<gene>
    <name evidence="7" type="ORF">MNOR_LOCUS27806</name>
</gene>
<comment type="similarity">
    <text evidence="2 6">Belongs to the tetraspanin (TM4SF) family.</text>
</comment>
<keyword evidence="4 6" id="KW-1133">Transmembrane helix</keyword>
<evidence type="ECO:0000313" key="7">
    <source>
        <dbReference type="EMBL" id="CAL4136460.1"/>
    </source>
</evidence>
<feature type="transmembrane region" description="Helical" evidence="6">
    <location>
        <begin position="12"/>
        <end position="36"/>
    </location>
</feature>
<dbReference type="InterPro" id="IPR000301">
    <property type="entry name" value="Tetraspanin_animals"/>
</dbReference>
<dbReference type="Gene3D" id="1.10.1450.10">
    <property type="entry name" value="Tetraspanin"/>
    <property type="match status" value="1"/>
</dbReference>
<sequence length="266" mass="29197">MGGCCYGCLKYMVMIFNLIYMLMGGALLGTVLWMYLDGLNFTTIASKMDDYTYVLIFLMALGAIMTIMGFLGCCGALQESQCMLATFFALVLVILAGQIAACVFFFANQEVFMSEFKKTLKESLVEHYGNDEIKTRAFDGIQKELKCCGVSGPHDWKDSRYNNAEGKSSIEIGVSGALGIYNVPNSCCSTTDPNACEAARKLTISSPLFSDALYRTGCADQAIKFLRSHGLEVLIIVALIVLIELLAMVFSMVLCCAVRRIDQFKA</sequence>
<evidence type="ECO:0000256" key="6">
    <source>
        <dbReference type="RuleBase" id="RU361218"/>
    </source>
</evidence>
<evidence type="ECO:0000256" key="3">
    <source>
        <dbReference type="ARBA" id="ARBA00022692"/>
    </source>
</evidence>